<dbReference type="CDD" id="cd18787">
    <property type="entry name" value="SF2_C_DEAD"/>
    <property type="match status" value="1"/>
</dbReference>
<dbReference type="STRING" id="35570.A0A1I8Q410"/>
<dbReference type="VEuPathDB" id="VectorBase:SCAU013708"/>
<dbReference type="SUPFAM" id="SSF52540">
    <property type="entry name" value="P-loop containing nucleoside triphosphate hydrolases"/>
    <property type="match status" value="1"/>
</dbReference>
<dbReference type="Pfam" id="PF00271">
    <property type="entry name" value="Helicase_C"/>
    <property type="match status" value="1"/>
</dbReference>
<keyword evidence="8" id="KW-1185">Reference proteome</keyword>
<evidence type="ECO:0000313" key="8">
    <source>
        <dbReference type="Proteomes" id="UP000095300"/>
    </source>
</evidence>
<dbReference type="PROSITE" id="PS51192">
    <property type="entry name" value="HELICASE_ATP_BIND_1"/>
    <property type="match status" value="1"/>
</dbReference>
<gene>
    <name evidence="7" type="primary">106084486</name>
</gene>
<evidence type="ECO:0000259" key="6">
    <source>
        <dbReference type="PROSITE" id="PS51194"/>
    </source>
</evidence>
<dbReference type="Pfam" id="PF00270">
    <property type="entry name" value="DEAD"/>
    <property type="match status" value="1"/>
</dbReference>
<dbReference type="InterPro" id="IPR001650">
    <property type="entry name" value="Helicase_C-like"/>
</dbReference>
<dbReference type="KEGG" id="scac:106084486"/>
<evidence type="ECO:0008006" key="9">
    <source>
        <dbReference type="Google" id="ProtNLM"/>
    </source>
</evidence>
<organism evidence="7 8">
    <name type="scientific">Stomoxys calcitrans</name>
    <name type="common">Stable fly</name>
    <name type="synonym">Conops calcitrans</name>
    <dbReference type="NCBI Taxonomy" id="35570"/>
    <lineage>
        <taxon>Eukaryota</taxon>
        <taxon>Metazoa</taxon>
        <taxon>Ecdysozoa</taxon>
        <taxon>Arthropoda</taxon>
        <taxon>Hexapoda</taxon>
        <taxon>Insecta</taxon>
        <taxon>Pterygota</taxon>
        <taxon>Neoptera</taxon>
        <taxon>Endopterygota</taxon>
        <taxon>Diptera</taxon>
        <taxon>Brachycera</taxon>
        <taxon>Muscomorpha</taxon>
        <taxon>Muscoidea</taxon>
        <taxon>Muscidae</taxon>
        <taxon>Stomoxys</taxon>
    </lineage>
</organism>
<dbReference type="GO" id="GO:0005524">
    <property type="term" value="F:ATP binding"/>
    <property type="evidence" value="ECO:0007669"/>
    <property type="project" value="UniProtKB-KW"/>
</dbReference>
<dbReference type="PANTHER" id="PTHR47960">
    <property type="entry name" value="DEAD-BOX ATP-DEPENDENT RNA HELICASE 50"/>
    <property type="match status" value="1"/>
</dbReference>
<dbReference type="InterPro" id="IPR014001">
    <property type="entry name" value="Helicase_ATP-bd"/>
</dbReference>
<dbReference type="OrthoDB" id="10256233at2759"/>
<dbReference type="GO" id="GO:0016787">
    <property type="term" value="F:hydrolase activity"/>
    <property type="evidence" value="ECO:0007669"/>
    <property type="project" value="UniProtKB-KW"/>
</dbReference>
<dbReference type="InterPro" id="IPR011545">
    <property type="entry name" value="DEAD/DEAH_box_helicase_dom"/>
</dbReference>
<accession>A0A1I8Q410</accession>
<dbReference type="Proteomes" id="UP000095300">
    <property type="component" value="Unassembled WGS sequence"/>
</dbReference>
<keyword evidence="1" id="KW-0547">Nucleotide-binding</keyword>
<feature type="domain" description="Helicase ATP-binding" evidence="5">
    <location>
        <begin position="135"/>
        <end position="325"/>
    </location>
</feature>
<dbReference type="GO" id="GO:0003676">
    <property type="term" value="F:nucleic acid binding"/>
    <property type="evidence" value="ECO:0007669"/>
    <property type="project" value="InterPro"/>
</dbReference>
<dbReference type="PROSITE" id="PS51194">
    <property type="entry name" value="HELICASE_CTER"/>
    <property type="match status" value="1"/>
</dbReference>
<evidence type="ECO:0000256" key="2">
    <source>
        <dbReference type="ARBA" id="ARBA00022801"/>
    </source>
</evidence>
<evidence type="ECO:0000313" key="7">
    <source>
        <dbReference type="EnsemblMetazoa" id="SCAU013708-PA"/>
    </source>
</evidence>
<dbReference type="EnsemblMetazoa" id="SCAU013708-RA">
    <property type="protein sequence ID" value="SCAU013708-PA"/>
    <property type="gene ID" value="SCAU013708"/>
</dbReference>
<proteinExistence type="predicted"/>
<keyword evidence="4" id="KW-0067">ATP-binding</keyword>
<name>A0A1I8Q410_STOCA</name>
<feature type="domain" description="Helicase C-terminal" evidence="6">
    <location>
        <begin position="351"/>
        <end position="505"/>
    </location>
</feature>
<dbReference type="SMART" id="SM00490">
    <property type="entry name" value="HELICc"/>
    <property type="match status" value="1"/>
</dbReference>
<dbReference type="CDD" id="cd17948">
    <property type="entry name" value="DEADc_DDX28"/>
    <property type="match status" value="1"/>
</dbReference>
<dbReference type="AlphaFoldDB" id="A0A1I8Q410"/>
<sequence length="531" mass="60042">MLTVITKSLRTNIQQRFVATNAALKHKTPKSKQQQETRPAIIQCKRPHFNLYEPSKTTCKFGTLPLASSGWLHSKSKGDWFTISPTVSEEERSKEMHDMQRFLTTSGLVFDETLVDNLRNEFDIKQLTSIQCQGWPKIYGYHHTLIAAETGCGKTLCYLMPMLQRIVQRKQAGMNQRKMNSPLAIILTPGRELASQIGNVVRKLCSDMDVSVKTVLGGNTKQLMMNPEFEDVDVVIASIGALSKLVTTGIYRMDHVRHVVLDEADTLLDDSFSDKLVHFLKRFPFHKNLSQTDTEVGTQLILASATMPTNINELLHRVIDVETIEEVSSPHLHKIMPHVEQRFMRVTKAERPAHLLSLIKKEVAQKRPVIVFSNKTPACDYVSIFLNNSGINCLNLNGDMLMKIRLGRFDQFQNGECDVLSTTDVGSRGLDTTRARHVINYDFPLHISDYIHRSGRIGRVGTVERCTVTNLISSRREIDVVQRIEHAARCGGLLPDVNANIRNIINKKIMKEMKEAGIQMPALNGQQEEVF</sequence>
<evidence type="ECO:0000256" key="1">
    <source>
        <dbReference type="ARBA" id="ARBA00022741"/>
    </source>
</evidence>
<evidence type="ECO:0000259" key="5">
    <source>
        <dbReference type="PROSITE" id="PS51192"/>
    </source>
</evidence>
<dbReference type="SMART" id="SM00487">
    <property type="entry name" value="DEXDc"/>
    <property type="match status" value="1"/>
</dbReference>
<evidence type="ECO:0000256" key="4">
    <source>
        <dbReference type="ARBA" id="ARBA00022840"/>
    </source>
</evidence>
<keyword evidence="3" id="KW-0347">Helicase</keyword>
<dbReference type="Gene3D" id="3.40.50.300">
    <property type="entry name" value="P-loop containing nucleotide triphosphate hydrolases"/>
    <property type="match status" value="2"/>
</dbReference>
<protein>
    <recommendedName>
        <fullName evidence="9">RNA helicase</fullName>
    </recommendedName>
</protein>
<dbReference type="GO" id="GO:0004386">
    <property type="term" value="F:helicase activity"/>
    <property type="evidence" value="ECO:0007669"/>
    <property type="project" value="UniProtKB-KW"/>
</dbReference>
<reference evidence="7" key="1">
    <citation type="submission" date="2020-05" db="UniProtKB">
        <authorList>
            <consortium name="EnsemblMetazoa"/>
        </authorList>
    </citation>
    <scope>IDENTIFICATION</scope>
    <source>
        <strain evidence="7">USDA</strain>
    </source>
</reference>
<dbReference type="InterPro" id="IPR027417">
    <property type="entry name" value="P-loop_NTPase"/>
</dbReference>
<evidence type="ECO:0000256" key="3">
    <source>
        <dbReference type="ARBA" id="ARBA00022806"/>
    </source>
</evidence>
<keyword evidence="2" id="KW-0378">Hydrolase</keyword>